<reference evidence="8 9" key="2">
    <citation type="journal article" date="2010" name="J. Bacteriol.">
        <title>Complete genome sequence of Beijerinckia indica subsp. indica.</title>
        <authorList>
            <person name="Tamas I."/>
            <person name="Dedysh S.N."/>
            <person name="Liesack W."/>
            <person name="Stott M.B."/>
            <person name="Alam M."/>
            <person name="Murrell J.C."/>
            <person name="Dunfield P.F."/>
        </authorList>
    </citation>
    <scope>NUCLEOTIDE SEQUENCE [LARGE SCALE GENOMIC DNA]</scope>
    <source>
        <strain evidence="9">ATCC 9039 / DSM 1715 / NCIMB 8712</strain>
    </source>
</reference>
<keyword evidence="9" id="KW-1185">Reference proteome</keyword>
<feature type="transmembrane region" description="Helical" evidence="6">
    <location>
        <begin position="20"/>
        <end position="39"/>
    </location>
</feature>
<proteinExistence type="predicted"/>
<dbReference type="KEGG" id="bid:Bind_1889"/>
<keyword evidence="4 6" id="KW-1133">Transmembrane helix</keyword>
<evidence type="ECO:0000313" key="8">
    <source>
        <dbReference type="EMBL" id="ACB95513.1"/>
    </source>
</evidence>
<dbReference type="EMBL" id="CP001016">
    <property type="protein sequence ID" value="ACB95513.1"/>
    <property type="molecule type" value="Genomic_DNA"/>
</dbReference>
<evidence type="ECO:0000256" key="4">
    <source>
        <dbReference type="ARBA" id="ARBA00022989"/>
    </source>
</evidence>
<dbReference type="GO" id="GO:0005886">
    <property type="term" value="C:plasma membrane"/>
    <property type="evidence" value="ECO:0007669"/>
    <property type="project" value="UniProtKB-SubCell"/>
</dbReference>
<dbReference type="PANTHER" id="PTHR40077:SF1">
    <property type="entry name" value="MEMBRANE PROTEIN"/>
    <property type="match status" value="1"/>
</dbReference>
<dbReference type="AlphaFoldDB" id="B2IEB5"/>
<evidence type="ECO:0000259" key="7">
    <source>
        <dbReference type="Pfam" id="PF12823"/>
    </source>
</evidence>
<accession>B2IEB5</accession>
<dbReference type="InterPro" id="IPR023845">
    <property type="entry name" value="DUF3817_TM"/>
</dbReference>
<dbReference type="NCBIfam" id="TIGR03954">
    <property type="entry name" value="integ_memb_HG"/>
    <property type="match status" value="1"/>
</dbReference>
<keyword evidence="3 6" id="KW-0812">Transmembrane</keyword>
<comment type="subcellular location">
    <subcellularLocation>
        <location evidence="1">Cell membrane</location>
        <topology evidence="1">Multi-pass membrane protein</topology>
    </subcellularLocation>
</comment>
<organism evidence="8 9">
    <name type="scientific">Beijerinckia indica subsp. indica (strain ATCC 9039 / DSM 1715 / NCIMB 8712)</name>
    <dbReference type="NCBI Taxonomy" id="395963"/>
    <lineage>
        <taxon>Bacteria</taxon>
        <taxon>Pseudomonadati</taxon>
        <taxon>Pseudomonadota</taxon>
        <taxon>Alphaproteobacteria</taxon>
        <taxon>Hyphomicrobiales</taxon>
        <taxon>Beijerinckiaceae</taxon>
        <taxon>Beijerinckia</taxon>
    </lineage>
</organism>
<feature type="domain" description="DUF3817" evidence="7">
    <location>
        <begin position="16"/>
        <end position="102"/>
    </location>
</feature>
<reference evidence="9" key="1">
    <citation type="submission" date="2008-03" db="EMBL/GenBank/DDBJ databases">
        <title>Complete sequence of chromosome of Beijerinckia indica subsp. indica ATCC 9039.</title>
        <authorList>
            <consortium name="US DOE Joint Genome Institute"/>
            <person name="Copeland A."/>
            <person name="Lucas S."/>
            <person name="Lapidus A."/>
            <person name="Glavina del Rio T."/>
            <person name="Dalin E."/>
            <person name="Tice H."/>
            <person name="Bruce D."/>
            <person name="Goodwin L."/>
            <person name="Pitluck S."/>
            <person name="LaButti K."/>
            <person name="Schmutz J."/>
            <person name="Larimer F."/>
            <person name="Land M."/>
            <person name="Hauser L."/>
            <person name="Kyrpides N."/>
            <person name="Mikhailova N."/>
            <person name="Dunfield P.F."/>
            <person name="Dedysh S.N."/>
            <person name="Liesack W."/>
            <person name="Saw J.H."/>
            <person name="Alam M."/>
            <person name="Chen Y."/>
            <person name="Murrell J.C."/>
            <person name="Richardson P."/>
        </authorList>
    </citation>
    <scope>NUCLEOTIDE SEQUENCE [LARGE SCALE GENOMIC DNA]</scope>
    <source>
        <strain evidence="9">ATCC 9039 / DSM 1715 / NCIMB 8712</strain>
    </source>
</reference>
<evidence type="ECO:0000256" key="2">
    <source>
        <dbReference type="ARBA" id="ARBA00022475"/>
    </source>
</evidence>
<evidence type="ECO:0000256" key="1">
    <source>
        <dbReference type="ARBA" id="ARBA00004651"/>
    </source>
</evidence>
<sequence length="112" mass="12343">MAAPLDKKAEERRDLQLMQWASLLEGTTLVLLVFIAVPLKHLGGCPIATSIMGPIHGLAFLFYVWMMFRLTASADWSKGEMARLLIAALIPFGAFANERILRKKAAEIDATA</sequence>
<feature type="transmembrane region" description="Helical" evidence="6">
    <location>
        <begin position="51"/>
        <end position="68"/>
    </location>
</feature>
<evidence type="ECO:0000256" key="6">
    <source>
        <dbReference type="SAM" id="Phobius"/>
    </source>
</evidence>
<protein>
    <recommendedName>
        <fullName evidence="7">DUF3817 domain-containing protein</fullName>
    </recommendedName>
</protein>
<dbReference type="PANTHER" id="PTHR40077">
    <property type="entry name" value="MEMBRANE PROTEIN-RELATED"/>
    <property type="match status" value="1"/>
</dbReference>
<dbReference type="Pfam" id="PF12823">
    <property type="entry name" value="DUF3817"/>
    <property type="match status" value="1"/>
</dbReference>
<dbReference type="Proteomes" id="UP000001695">
    <property type="component" value="Chromosome"/>
</dbReference>
<keyword evidence="2" id="KW-1003">Cell membrane</keyword>
<dbReference type="RefSeq" id="WP_012384870.1">
    <property type="nucleotide sequence ID" value="NC_010581.1"/>
</dbReference>
<dbReference type="HOGENOM" id="CLU_120964_3_1_5"/>
<dbReference type="eggNOG" id="COG2814">
    <property type="taxonomic scope" value="Bacteria"/>
</dbReference>
<gene>
    <name evidence="8" type="ordered locus">Bind_1889</name>
</gene>
<name>B2IEB5_BEII9</name>
<evidence type="ECO:0000313" key="9">
    <source>
        <dbReference type="Proteomes" id="UP000001695"/>
    </source>
</evidence>
<evidence type="ECO:0000256" key="5">
    <source>
        <dbReference type="ARBA" id="ARBA00023136"/>
    </source>
</evidence>
<dbReference type="STRING" id="395963.Bind_1889"/>
<feature type="transmembrane region" description="Helical" evidence="6">
    <location>
        <begin position="80"/>
        <end position="97"/>
    </location>
</feature>
<evidence type="ECO:0000256" key="3">
    <source>
        <dbReference type="ARBA" id="ARBA00022692"/>
    </source>
</evidence>
<keyword evidence="5 6" id="KW-0472">Membrane</keyword>